<feature type="transmembrane region" description="Helical" evidence="2">
    <location>
        <begin position="6"/>
        <end position="24"/>
    </location>
</feature>
<evidence type="ECO:0000256" key="1">
    <source>
        <dbReference type="SAM" id="MobiDB-lite"/>
    </source>
</evidence>
<name>A0AAV7HK23_DENCH</name>
<comment type="caution">
    <text evidence="3">The sequence shown here is derived from an EMBL/GenBank/DDBJ whole genome shotgun (WGS) entry which is preliminary data.</text>
</comment>
<feature type="transmembrane region" description="Helical" evidence="2">
    <location>
        <begin position="36"/>
        <end position="55"/>
    </location>
</feature>
<sequence>MAAGWFPLAAFSFFPCCLGCWFASSAPSHLAGSVDLPVGLLVPAALVAGLPLRFLPTWLVPWTYLLGFLCLLPWLLCLLSPQPFLSFSVFFARYFWKSKGGAARAIVMKGAYKYEHQSPSFIPVGRENLTASRTVVTDFCCLELRSVNGNKEGRCVGRGSGKNQIQDGGKVFNFGKSDGEPIGRDRRDDKEAHGDAIQSPTGIFDC</sequence>
<feature type="transmembrane region" description="Helical" evidence="2">
    <location>
        <begin position="61"/>
        <end position="79"/>
    </location>
</feature>
<dbReference type="Proteomes" id="UP000775213">
    <property type="component" value="Unassembled WGS sequence"/>
</dbReference>
<keyword evidence="4" id="KW-1185">Reference proteome</keyword>
<feature type="region of interest" description="Disordered" evidence="1">
    <location>
        <begin position="176"/>
        <end position="206"/>
    </location>
</feature>
<organism evidence="3 4">
    <name type="scientific">Dendrobium chrysotoxum</name>
    <name type="common">Orchid</name>
    <dbReference type="NCBI Taxonomy" id="161865"/>
    <lineage>
        <taxon>Eukaryota</taxon>
        <taxon>Viridiplantae</taxon>
        <taxon>Streptophyta</taxon>
        <taxon>Embryophyta</taxon>
        <taxon>Tracheophyta</taxon>
        <taxon>Spermatophyta</taxon>
        <taxon>Magnoliopsida</taxon>
        <taxon>Liliopsida</taxon>
        <taxon>Asparagales</taxon>
        <taxon>Orchidaceae</taxon>
        <taxon>Epidendroideae</taxon>
        <taxon>Malaxideae</taxon>
        <taxon>Dendrobiinae</taxon>
        <taxon>Dendrobium</taxon>
    </lineage>
</organism>
<proteinExistence type="predicted"/>
<evidence type="ECO:0000313" key="4">
    <source>
        <dbReference type="Proteomes" id="UP000775213"/>
    </source>
</evidence>
<feature type="compositionally biased region" description="Basic and acidic residues" evidence="1">
    <location>
        <begin position="177"/>
        <end position="194"/>
    </location>
</feature>
<keyword evidence="2" id="KW-1133">Transmembrane helix</keyword>
<dbReference type="AlphaFoldDB" id="A0AAV7HK23"/>
<evidence type="ECO:0000256" key="2">
    <source>
        <dbReference type="SAM" id="Phobius"/>
    </source>
</evidence>
<keyword evidence="2" id="KW-0812">Transmembrane</keyword>
<keyword evidence="2" id="KW-0472">Membrane</keyword>
<evidence type="ECO:0000313" key="3">
    <source>
        <dbReference type="EMBL" id="KAH0468564.1"/>
    </source>
</evidence>
<reference evidence="3 4" key="1">
    <citation type="journal article" date="2021" name="Hortic Res">
        <title>Chromosome-scale assembly of the Dendrobium chrysotoxum genome enhances the understanding of orchid evolution.</title>
        <authorList>
            <person name="Zhang Y."/>
            <person name="Zhang G.Q."/>
            <person name="Zhang D."/>
            <person name="Liu X.D."/>
            <person name="Xu X.Y."/>
            <person name="Sun W.H."/>
            <person name="Yu X."/>
            <person name="Zhu X."/>
            <person name="Wang Z.W."/>
            <person name="Zhao X."/>
            <person name="Zhong W.Y."/>
            <person name="Chen H."/>
            <person name="Yin W.L."/>
            <person name="Huang T."/>
            <person name="Niu S.C."/>
            <person name="Liu Z.J."/>
        </authorList>
    </citation>
    <scope>NUCLEOTIDE SEQUENCE [LARGE SCALE GENOMIC DNA]</scope>
    <source>
        <strain evidence="3">Lindl</strain>
    </source>
</reference>
<gene>
    <name evidence="3" type="ORF">IEQ34_003597</name>
</gene>
<dbReference type="EMBL" id="JAGFBR010000004">
    <property type="protein sequence ID" value="KAH0468564.1"/>
    <property type="molecule type" value="Genomic_DNA"/>
</dbReference>
<accession>A0AAV7HK23</accession>
<protein>
    <submittedName>
        <fullName evidence="3">Uncharacterized protein</fullName>
    </submittedName>
</protein>